<keyword evidence="6" id="KW-1185">Reference proteome</keyword>
<dbReference type="SUPFAM" id="SSF57850">
    <property type="entry name" value="RING/U-box"/>
    <property type="match status" value="1"/>
</dbReference>
<name>A0A1W0WG45_HYPEX</name>
<feature type="domain" description="Interferon regulatory factor 2-binding protein 1/2-like C3HC4 zinc finger" evidence="4">
    <location>
        <begin position="350"/>
        <end position="424"/>
    </location>
</feature>
<dbReference type="OrthoDB" id="10065080at2759"/>
<organism evidence="5 6">
    <name type="scientific">Hypsibius exemplaris</name>
    <name type="common">Freshwater tardigrade</name>
    <dbReference type="NCBI Taxonomy" id="2072580"/>
    <lineage>
        <taxon>Eukaryota</taxon>
        <taxon>Metazoa</taxon>
        <taxon>Ecdysozoa</taxon>
        <taxon>Tardigrada</taxon>
        <taxon>Eutardigrada</taxon>
        <taxon>Parachela</taxon>
        <taxon>Hypsibioidea</taxon>
        <taxon>Hypsibiidae</taxon>
        <taxon>Hypsibius</taxon>
    </lineage>
</organism>
<feature type="domain" description="Interferon regulatory factor 2-binding protein 1/2-like zinc finger" evidence="3">
    <location>
        <begin position="47"/>
        <end position="96"/>
    </location>
</feature>
<dbReference type="InterPro" id="IPR044882">
    <property type="entry name" value="I2BP1/2_C3HC4-RING_sf"/>
</dbReference>
<feature type="region of interest" description="Disordered" evidence="2">
    <location>
        <begin position="244"/>
        <end position="269"/>
    </location>
</feature>
<protein>
    <submittedName>
        <fullName evidence="5">Interferon regulatory factor 2-binding protein-like B</fullName>
    </submittedName>
</protein>
<dbReference type="InterPro" id="IPR022750">
    <property type="entry name" value="IRF-2BP1_2-like_Znf"/>
</dbReference>
<sequence>MNSASDYHSPHSNHHNSTVPSPNNGNAASKRFPDQQAPPPQQQRPTRYYCFLCDSPKYSWAILLEFTEPVCRGCVNYEGSERIEWMIDQTRQMKRAYYCLDPRSSQPLAGGGGYQKGEIVASDSSFLVPVRPEPKSSSHQQQKSADFQPPSKGLDNHNDLHHHHSGIGGHNHERQHPNDSGMKVSHSNQSGSTMLMNSAAKYAARRGSLPTIPIKGWPKNSPPNIKNLPPQRELQELIHLHGSSVTPMSSHNSNPLRESTNSPQELQLLPPNPLLAMSAAVHSAETAQQQQRSLSQLASSQRGNPRRSSVLDLANNVGMGNGGSGNHSPAVSERQQMPSPPVRRSPPVVVKCRICQKVIDNANYIQCPSVSEHRFCFRCCKEMVSKATEDAPATCPSGERCPAPHIDNDNVAWTFSPTEANTILEHLHNEEKDFRKI</sequence>
<reference evidence="6" key="1">
    <citation type="submission" date="2017-01" db="EMBL/GenBank/DDBJ databases">
        <title>Comparative genomics of anhydrobiosis in the tardigrade Hypsibius dujardini.</title>
        <authorList>
            <person name="Yoshida Y."/>
            <person name="Koutsovoulos G."/>
            <person name="Laetsch D."/>
            <person name="Stevens L."/>
            <person name="Kumar S."/>
            <person name="Horikawa D."/>
            <person name="Ishino K."/>
            <person name="Komine S."/>
            <person name="Tomita M."/>
            <person name="Blaxter M."/>
            <person name="Arakawa K."/>
        </authorList>
    </citation>
    <scope>NUCLEOTIDE SEQUENCE [LARGE SCALE GENOMIC DNA]</scope>
    <source>
        <strain evidence="6">Z151</strain>
    </source>
</reference>
<dbReference type="Pfam" id="PF11261">
    <property type="entry name" value="IRF-2BP1_2"/>
    <property type="match status" value="1"/>
</dbReference>
<comment type="caution">
    <text evidence="5">The sequence shown here is derived from an EMBL/GenBank/DDBJ whole genome shotgun (WGS) entry which is preliminary data.</text>
</comment>
<feature type="compositionally biased region" description="Low complexity" evidence="2">
    <location>
        <begin position="287"/>
        <end position="302"/>
    </location>
</feature>
<dbReference type="AlphaFoldDB" id="A0A1W0WG45"/>
<feature type="compositionally biased region" description="Polar residues" evidence="2">
    <location>
        <begin position="244"/>
        <end position="262"/>
    </location>
</feature>
<evidence type="ECO:0000313" key="5">
    <source>
        <dbReference type="EMBL" id="OQV14152.1"/>
    </source>
</evidence>
<dbReference type="Proteomes" id="UP000192578">
    <property type="component" value="Unassembled WGS sequence"/>
</dbReference>
<evidence type="ECO:0000313" key="6">
    <source>
        <dbReference type="Proteomes" id="UP000192578"/>
    </source>
</evidence>
<dbReference type="Gene3D" id="1.10.10.1580">
    <property type="entry name" value="Interferon regulatory factor 2-binding protein"/>
    <property type="match status" value="1"/>
</dbReference>
<gene>
    <name evidence="5" type="ORF">BV898_11625</name>
</gene>
<proteinExistence type="inferred from homology"/>
<evidence type="ECO:0000259" key="3">
    <source>
        <dbReference type="Pfam" id="PF11261"/>
    </source>
</evidence>
<comment type="similarity">
    <text evidence="1">Belongs to the IRF2BP family.</text>
</comment>
<evidence type="ECO:0000256" key="2">
    <source>
        <dbReference type="SAM" id="MobiDB-lite"/>
    </source>
</evidence>
<dbReference type="InterPro" id="IPR057414">
    <property type="entry name" value="Zf-C3HC4_IRF-2BP1_2"/>
</dbReference>
<evidence type="ECO:0000256" key="1">
    <source>
        <dbReference type="ARBA" id="ARBA00010802"/>
    </source>
</evidence>
<feature type="region of interest" description="Disordered" evidence="2">
    <location>
        <begin position="128"/>
        <end position="191"/>
    </location>
</feature>
<feature type="compositionally biased region" description="Polar residues" evidence="2">
    <location>
        <begin position="135"/>
        <end position="145"/>
    </location>
</feature>
<feature type="region of interest" description="Disordered" evidence="2">
    <location>
        <begin position="1"/>
        <end position="43"/>
    </location>
</feature>
<evidence type="ECO:0000259" key="4">
    <source>
        <dbReference type="Pfam" id="PF25454"/>
    </source>
</evidence>
<feature type="region of interest" description="Disordered" evidence="2">
    <location>
        <begin position="281"/>
        <end position="345"/>
    </location>
</feature>
<feature type="compositionally biased region" description="Polar residues" evidence="2">
    <location>
        <begin position="327"/>
        <end position="337"/>
    </location>
</feature>
<feature type="compositionally biased region" description="Polar residues" evidence="2">
    <location>
        <begin position="15"/>
        <end position="27"/>
    </location>
</feature>
<accession>A0A1W0WG45</accession>
<dbReference type="EMBL" id="MTYJ01000109">
    <property type="protein sequence ID" value="OQV14152.1"/>
    <property type="molecule type" value="Genomic_DNA"/>
</dbReference>
<dbReference type="Pfam" id="PF25454">
    <property type="entry name" value="zf-C3HC4_IRF-2BP1_2"/>
    <property type="match status" value="1"/>
</dbReference>